<dbReference type="GO" id="GO:0003848">
    <property type="term" value="F:2-amino-4-hydroxy-6-hydroxymethyldihydropteridine diphosphokinase activity"/>
    <property type="evidence" value="ECO:0007669"/>
    <property type="project" value="UniProtKB-EC"/>
</dbReference>
<dbReference type="AlphaFoldDB" id="A0A099CVC2"/>
<dbReference type="SUPFAM" id="SSF55083">
    <property type="entry name" value="6-hydroxymethyl-7,8-dihydropterin pyrophosphokinase, HPPK"/>
    <property type="match status" value="1"/>
</dbReference>
<keyword evidence="15" id="KW-1185">Reference proteome</keyword>
<evidence type="ECO:0000256" key="6">
    <source>
        <dbReference type="ARBA" id="ARBA00022741"/>
    </source>
</evidence>
<evidence type="ECO:0000313" key="14">
    <source>
        <dbReference type="EMBL" id="KGI77903.1"/>
    </source>
</evidence>
<dbReference type="GO" id="GO:0005524">
    <property type="term" value="F:ATP binding"/>
    <property type="evidence" value="ECO:0007669"/>
    <property type="project" value="UniProtKB-KW"/>
</dbReference>
<dbReference type="PANTHER" id="PTHR43071">
    <property type="entry name" value="2-AMINO-4-HYDROXY-6-HYDROXYMETHYLDIHYDROPTERIDINE PYROPHOSPHOKINASE"/>
    <property type="match status" value="1"/>
</dbReference>
<dbReference type="UniPathway" id="UPA00077">
    <property type="reaction ID" value="UER00155"/>
</dbReference>
<gene>
    <name evidence="14" type="ORF">LF63_0105765</name>
</gene>
<accession>A0A099CVC2</accession>
<dbReference type="Gene3D" id="3.30.70.560">
    <property type="entry name" value="7,8-Dihydro-6-hydroxymethylpterin-pyrophosphokinase HPPK"/>
    <property type="match status" value="1"/>
</dbReference>
<evidence type="ECO:0000256" key="5">
    <source>
        <dbReference type="ARBA" id="ARBA00022679"/>
    </source>
</evidence>
<dbReference type="Pfam" id="PF01288">
    <property type="entry name" value="HPPK"/>
    <property type="match status" value="1"/>
</dbReference>
<dbReference type="Proteomes" id="UP000029708">
    <property type="component" value="Unassembled WGS sequence"/>
</dbReference>
<sequence>MSVRAYVALGGNQGDPQARVREAFAALDALPDTRVRKRSSLYLTPPWGVTDQPDFINAAAALDTALDPWALMQALLEIERQAGRTRDGQRWGPRTLDLDLLLYGDRVIDEPGLSVPHPRIAERAFVLLPLAELDPALDVPGQGRVDALLKKIDASACKRLPPPT</sequence>
<keyword evidence="8" id="KW-0067">ATP-binding</keyword>
<protein>
    <recommendedName>
        <fullName evidence="4">2-amino-4-hydroxy-6-hydroxymethyldihydropteridine pyrophosphokinase</fullName>
        <ecNumber evidence="3">2.7.6.3</ecNumber>
    </recommendedName>
    <alternativeName>
        <fullName evidence="11">6-hydroxymethyl-7,8-dihydropterin pyrophosphokinase</fullName>
    </alternativeName>
    <alternativeName>
        <fullName evidence="12">7,8-dihydro-6-hydroxymethylpterin-pyrophosphokinase</fullName>
    </alternativeName>
</protein>
<evidence type="ECO:0000256" key="3">
    <source>
        <dbReference type="ARBA" id="ARBA00013253"/>
    </source>
</evidence>
<comment type="function">
    <text evidence="10">Catalyzes the transfer of pyrophosphate from adenosine triphosphate (ATP) to 6-hydroxymethyl-7,8-dihydropterin, an enzymatic step in folate biosynthesis pathway.</text>
</comment>
<dbReference type="CDD" id="cd00483">
    <property type="entry name" value="HPPK"/>
    <property type="match status" value="1"/>
</dbReference>
<dbReference type="EMBL" id="JROI01000010">
    <property type="protein sequence ID" value="KGI77903.1"/>
    <property type="molecule type" value="Genomic_DNA"/>
</dbReference>
<dbReference type="InterPro" id="IPR000550">
    <property type="entry name" value="Hppk"/>
</dbReference>
<organism evidence="14 15">
    <name type="scientific">Oleiagrimonas soli</name>
    <dbReference type="NCBI Taxonomy" id="1543381"/>
    <lineage>
        <taxon>Bacteria</taxon>
        <taxon>Pseudomonadati</taxon>
        <taxon>Pseudomonadota</taxon>
        <taxon>Gammaproteobacteria</taxon>
        <taxon>Lysobacterales</taxon>
        <taxon>Rhodanobacteraceae</taxon>
        <taxon>Oleiagrimonas</taxon>
    </lineage>
</organism>
<evidence type="ECO:0000256" key="9">
    <source>
        <dbReference type="ARBA" id="ARBA00022909"/>
    </source>
</evidence>
<name>A0A099CVC2_9GAMM</name>
<comment type="similarity">
    <text evidence="2">Belongs to the HPPK family.</text>
</comment>
<keyword evidence="9" id="KW-0289">Folate biosynthesis</keyword>
<feature type="domain" description="7,8-dihydro-6-hydroxymethylpterin-pyrophosphokinase" evidence="13">
    <location>
        <begin position="90"/>
        <end position="101"/>
    </location>
</feature>
<dbReference type="NCBIfam" id="TIGR01498">
    <property type="entry name" value="folK"/>
    <property type="match status" value="1"/>
</dbReference>
<comment type="pathway">
    <text evidence="1">Cofactor biosynthesis; tetrahydrofolate biosynthesis; 2-amino-4-hydroxy-6-hydroxymethyl-7,8-dihydropteridine diphosphate from 7,8-dihydroneopterin triphosphate: step 4/4.</text>
</comment>
<evidence type="ECO:0000256" key="11">
    <source>
        <dbReference type="ARBA" id="ARBA00029766"/>
    </source>
</evidence>
<evidence type="ECO:0000256" key="8">
    <source>
        <dbReference type="ARBA" id="ARBA00022840"/>
    </source>
</evidence>
<dbReference type="PROSITE" id="PS00794">
    <property type="entry name" value="HPPK"/>
    <property type="match status" value="1"/>
</dbReference>
<dbReference type="GO" id="GO:0046654">
    <property type="term" value="P:tetrahydrofolate biosynthetic process"/>
    <property type="evidence" value="ECO:0007669"/>
    <property type="project" value="UniProtKB-UniPathway"/>
</dbReference>
<dbReference type="EC" id="2.7.6.3" evidence="3"/>
<evidence type="ECO:0000256" key="2">
    <source>
        <dbReference type="ARBA" id="ARBA00005810"/>
    </source>
</evidence>
<reference evidence="14 15" key="1">
    <citation type="submission" date="2014-09" db="EMBL/GenBank/DDBJ databases">
        <title>Xanthomonadaceae 3.5X direct submission.</title>
        <authorList>
            <person name="Fang T."/>
            <person name="Wang H."/>
        </authorList>
    </citation>
    <scope>NUCLEOTIDE SEQUENCE [LARGE SCALE GENOMIC DNA]</scope>
    <source>
        <strain evidence="14 15">3.5X</strain>
    </source>
</reference>
<keyword evidence="5" id="KW-0808">Transferase</keyword>
<dbReference type="RefSeq" id="WP_043100266.1">
    <property type="nucleotide sequence ID" value="NZ_JACHET010000001.1"/>
</dbReference>
<dbReference type="GO" id="GO:0046656">
    <property type="term" value="P:folic acid biosynthetic process"/>
    <property type="evidence" value="ECO:0007669"/>
    <property type="project" value="UniProtKB-KW"/>
</dbReference>
<evidence type="ECO:0000256" key="10">
    <source>
        <dbReference type="ARBA" id="ARBA00029409"/>
    </source>
</evidence>
<keyword evidence="6" id="KW-0547">Nucleotide-binding</keyword>
<dbReference type="PANTHER" id="PTHR43071:SF1">
    <property type="entry name" value="2-AMINO-4-HYDROXY-6-HYDROXYMETHYLDIHYDROPTERIDINE PYROPHOSPHOKINASE"/>
    <property type="match status" value="1"/>
</dbReference>
<evidence type="ECO:0000259" key="13">
    <source>
        <dbReference type="PROSITE" id="PS00794"/>
    </source>
</evidence>
<dbReference type="HOGENOM" id="CLU_097916_0_1_6"/>
<evidence type="ECO:0000313" key="15">
    <source>
        <dbReference type="Proteomes" id="UP000029708"/>
    </source>
</evidence>
<keyword evidence="7 14" id="KW-0418">Kinase</keyword>
<dbReference type="GO" id="GO:0016301">
    <property type="term" value="F:kinase activity"/>
    <property type="evidence" value="ECO:0007669"/>
    <property type="project" value="UniProtKB-KW"/>
</dbReference>
<evidence type="ECO:0000256" key="1">
    <source>
        <dbReference type="ARBA" id="ARBA00005051"/>
    </source>
</evidence>
<evidence type="ECO:0000256" key="7">
    <source>
        <dbReference type="ARBA" id="ARBA00022777"/>
    </source>
</evidence>
<evidence type="ECO:0000256" key="4">
    <source>
        <dbReference type="ARBA" id="ARBA00016218"/>
    </source>
</evidence>
<evidence type="ECO:0000256" key="12">
    <source>
        <dbReference type="ARBA" id="ARBA00033413"/>
    </source>
</evidence>
<dbReference type="STRING" id="1543381.LF63_0105765"/>
<proteinExistence type="inferred from homology"/>
<comment type="caution">
    <text evidence="14">The sequence shown here is derived from an EMBL/GenBank/DDBJ whole genome shotgun (WGS) entry which is preliminary data.</text>
</comment>
<dbReference type="InterPro" id="IPR035907">
    <property type="entry name" value="Hppk_sf"/>
</dbReference>